<evidence type="ECO:0000313" key="2">
    <source>
        <dbReference type="Proteomes" id="UP000323597"/>
    </source>
</evidence>
<reference evidence="1 2" key="1">
    <citation type="submission" date="2019-07" db="EMBL/GenBank/DDBJ databases">
        <title>WGS assembly of Gossypium mustelinum.</title>
        <authorList>
            <person name="Chen Z.J."/>
            <person name="Sreedasyam A."/>
            <person name="Ando A."/>
            <person name="Song Q."/>
            <person name="De L."/>
            <person name="Hulse-Kemp A."/>
            <person name="Ding M."/>
            <person name="Ye W."/>
            <person name="Kirkbride R."/>
            <person name="Jenkins J."/>
            <person name="Plott C."/>
            <person name="Lovell J."/>
            <person name="Lin Y.-M."/>
            <person name="Vaughn R."/>
            <person name="Liu B."/>
            <person name="Li W."/>
            <person name="Simpson S."/>
            <person name="Scheffler B."/>
            <person name="Saski C."/>
            <person name="Grover C."/>
            <person name="Hu G."/>
            <person name="Conover J."/>
            <person name="Carlson J."/>
            <person name="Shu S."/>
            <person name="Boston L."/>
            <person name="Williams M."/>
            <person name="Peterson D."/>
            <person name="Mcgee K."/>
            <person name="Jones D."/>
            <person name="Wendel J."/>
            <person name="Stelly D."/>
            <person name="Grimwood J."/>
            <person name="Schmutz J."/>
        </authorList>
    </citation>
    <scope>NUCLEOTIDE SEQUENCE [LARGE SCALE GENOMIC DNA]</scope>
    <source>
        <strain evidence="1">1408120.09</strain>
    </source>
</reference>
<proteinExistence type="predicted"/>
<accession>A0A5D2TPY9</accession>
<evidence type="ECO:0000313" key="1">
    <source>
        <dbReference type="EMBL" id="TYI66746.1"/>
    </source>
</evidence>
<gene>
    <name evidence="1" type="ORF">E1A91_D09G246800v1</name>
</gene>
<sequence>MGYFSRFCSFLQVFDVGFWEEYLNYFPVLFVWFISSSFFETTLK</sequence>
<name>A0A5D2TPY9_GOSMU</name>
<dbReference type="Proteomes" id="UP000323597">
    <property type="component" value="Chromosome D09"/>
</dbReference>
<organism evidence="1 2">
    <name type="scientific">Gossypium mustelinum</name>
    <name type="common">Cotton</name>
    <name type="synonym">Gossypium caicoense</name>
    <dbReference type="NCBI Taxonomy" id="34275"/>
    <lineage>
        <taxon>Eukaryota</taxon>
        <taxon>Viridiplantae</taxon>
        <taxon>Streptophyta</taxon>
        <taxon>Embryophyta</taxon>
        <taxon>Tracheophyta</taxon>
        <taxon>Spermatophyta</taxon>
        <taxon>Magnoliopsida</taxon>
        <taxon>eudicotyledons</taxon>
        <taxon>Gunneridae</taxon>
        <taxon>Pentapetalae</taxon>
        <taxon>rosids</taxon>
        <taxon>malvids</taxon>
        <taxon>Malvales</taxon>
        <taxon>Malvaceae</taxon>
        <taxon>Malvoideae</taxon>
        <taxon>Gossypium</taxon>
    </lineage>
</organism>
<keyword evidence="2" id="KW-1185">Reference proteome</keyword>
<dbReference type="EMBL" id="CM017657">
    <property type="protein sequence ID" value="TYI66746.1"/>
    <property type="molecule type" value="Genomic_DNA"/>
</dbReference>
<protein>
    <submittedName>
        <fullName evidence="1">Uncharacterized protein</fullName>
    </submittedName>
</protein>
<dbReference type="AlphaFoldDB" id="A0A5D2TPY9"/>